<evidence type="ECO:0000313" key="3">
    <source>
        <dbReference type="Proteomes" id="UP001140513"/>
    </source>
</evidence>
<proteinExistence type="predicted"/>
<dbReference type="EMBL" id="JAPEUX010000009">
    <property type="protein sequence ID" value="KAJ4345696.1"/>
    <property type="molecule type" value="Genomic_DNA"/>
</dbReference>
<name>A0A9W8XAT2_9PLEO</name>
<dbReference type="RefSeq" id="XP_056065860.1">
    <property type="nucleotide sequence ID" value="XM_056220557.1"/>
</dbReference>
<feature type="compositionally biased region" description="Basic residues" evidence="1">
    <location>
        <begin position="195"/>
        <end position="206"/>
    </location>
</feature>
<reference evidence="2" key="1">
    <citation type="submission" date="2022-10" db="EMBL/GenBank/DDBJ databases">
        <title>Tapping the CABI collections for fungal endophytes: first genome assemblies for Collariella, Neodidymelliopsis, Ascochyta clinopodiicola, Didymella pomorum, Didymosphaeria variabile, Neocosmospora piperis and Neocucurbitaria cava.</title>
        <authorList>
            <person name="Hill R."/>
        </authorList>
    </citation>
    <scope>NUCLEOTIDE SEQUENCE</scope>
    <source>
        <strain evidence="2">IMI 356815</strain>
    </source>
</reference>
<organism evidence="2 3">
    <name type="scientific">Didymosphaeria variabile</name>
    <dbReference type="NCBI Taxonomy" id="1932322"/>
    <lineage>
        <taxon>Eukaryota</taxon>
        <taxon>Fungi</taxon>
        <taxon>Dikarya</taxon>
        <taxon>Ascomycota</taxon>
        <taxon>Pezizomycotina</taxon>
        <taxon>Dothideomycetes</taxon>
        <taxon>Pleosporomycetidae</taxon>
        <taxon>Pleosporales</taxon>
        <taxon>Massarineae</taxon>
        <taxon>Didymosphaeriaceae</taxon>
        <taxon>Didymosphaeria</taxon>
    </lineage>
</organism>
<gene>
    <name evidence="2" type="ORF">N0V89_011831</name>
</gene>
<protein>
    <submittedName>
        <fullName evidence="2">Uncharacterized protein</fullName>
    </submittedName>
</protein>
<feature type="compositionally biased region" description="Acidic residues" evidence="1">
    <location>
        <begin position="242"/>
        <end position="258"/>
    </location>
</feature>
<evidence type="ECO:0000313" key="2">
    <source>
        <dbReference type="EMBL" id="KAJ4345696.1"/>
    </source>
</evidence>
<dbReference type="OrthoDB" id="10483697at2759"/>
<dbReference type="Proteomes" id="UP001140513">
    <property type="component" value="Unassembled WGS sequence"/>
</dbReference>
<keyword evidence="3" id="KW-1185">Reference proteome</keyword>
<feature type="region of interest" description="Disordered" evidence="1">
    <location>
        <begin position="171"/>
        <end position="258"/>
    </location>
</feature>
<evidence type="ECO:0000256" key="1">
    <source>
        <dbReference type="SAM" id="MobiDB-lite"/>
    </source>
</evidence>
<sequence>MVHEFVLMSKKFVESYETQVKDGTYQITGRWKHGEESTYREWQWKGFYQYQHLRFDIATGTGDRDGDITFDAHKIPPGLDGKTFTPTDDKPEEFKWQALLHELEASEVFPFDIKTMALIYLTPETVTHFTVHDDDSLQAGIIALRNANKGTRNYTIKFVIIERTDPLWTSSSYEVGEDRRPKGKRRRSEDGQDRKTKKTKKTKKGARLTAKDEAPAVPSSYEDWQQGLYEQTDDSLSGDKASDEESDEESETNMDEAE</sequence>
<comment type="caution">
    <text evidence="2">The sequence shown here is derived from an EMBL/GenBank/DDBJ whole genome shotgun (WGS) entry which is preliminary data.</text>
</comment>
<dbReference type="GeneID" id="80915361"/>
<accession>A0A9W8XAT2</accession>
<dbReference type="AlphaFoldDB" id="A0A9W8XAT2"/>